<dbReference type="EMBL" id="JBBPBN010000010">
    <property type="protein sequence ID" value="KAK9030557.1"/>
    <property type="molecule type" value="Genomic_DNA"/>
</dbReference>
<name>A0ABR2SZK5_9ROSI</name>
<sequence>MLKLRDEANQSALFSKKLREVILRLCALKRSSGRWYQEQQCAVGKLKDEPAYQLSMTINPEATGISPSLLENTAPLKPRPTDDAADIEASCLVMADKEACWMCSSVQHTSGT</sequence>
<evidence type="ECO:0000313" key="1">
    <source>
        <dbReference type="EMBL" id="KAK9030557.1"/>
    </source>
</evidence>
<accession>A0ABR2SZK5</accession>
<reference evidence="1 2" key="1">
    <citation type="journal article" date="2024" name="G3 (Bethesda)">
        <title>Genome assembly of Hibiscus sabdariffa L. provides insights into metabolisms of medicinal natural products.</title>
        <authorList>
            <person name="Kim T."/>
        </authorList>
    </citation>
    <scope>NUCLEOTIDE SEQUENCE [LARGE SCALE GENOMIC DNA]</scope>
    <source>
        <strain evidence="1">TK-2024</strain>
        <tissue evidence="1">Old leaves</tissue>
    </source>
</reference>
<keyword evidence="2" id="KW-1185">Reference proteome</keyword>
<organism evidence="1 2">
    <name type="scientific">Hibiscus sabdariffa</name>
    <name type="common">roselle</name>
    <dbReference type="NCBI Taxonomy" id="183260"/>
    <lineage>
        <taxon>Eukaryota</taxon>
        <taxon>Viridiplantae</taxon>
        <taxon>Streptophyta</taxon>
        <taxon>Embryophyta</taxon>
        <taxon>Tracheophyta</taxon>
        <taxon>Spermatophyta</taxon>
        <taxon>Magnoliopsida</taxon>
        <taxon>eudicotyledons</taxon>
        <taxon>Gunneridae</taxon>
        <taxon>Pentapetalae</taxon>
        <taxon>rosids</taxon>
        <taxon>malvids</taxon>
        <taxon>Malvales</taxon>
        <taxon>Malvaceae</taxon>
        <taxon>Malvoideae</taxon>
        <taxon>Hibiscus</taxon>
    </lineage>
</organism>
<protein>
    <submittedName>
        <fullName evidence="1">Uncharacterized protein</fullName>
    </submittedName>
</protein>
<evidence type="ECO:0000313" key="2">
    <source>
        <dbReference type="Proteomes" id="UP001396334"/>
    </source>
</evidence>
<gene>
    <name evidence="1" type="ORF">V6N11_031980</name>
</gene>
<comment type="caution">
    <text evidence="1">The sequence shown here is derived from an EMBL/GenBank/DDBJ whole genome shotgun (WGS) entry which is preliminary data.</text>
</comment>
<dbReference type="Proteomes" id="UP001396334">
    <property type="component" value="Unassembled WGS sequence"/>
</dbReference>
<proteinExistence type="predicted"/>